<accession>A0A481ZAM7</accession>
<reference evidence="1" key="1">
    <citation type="journal article" date="2019" name="MBio">
        <title>Virus Genomes from Deep Sea Sediments Expand the Ocean Megavirome and Support Independent Origins of Viral Gigantism.</title>
        <authorList>
            <person name="Backstrom D."/>
            <person name="Yutin N."/>
            <person name="Jorgensen S.L."/>
            <person name="Dharamshi J."/>
            <person name="Homa F."/>
            <person name="Zaremba-Niedwiedzka K."/>
            <person name="Spang A."/>
            <person name="Wolf Y.I."/>
            <person name="Koonin E.V."/>
            <person name="Ettema T.J."/>
        </authorList>
    </citation>
    <scope>NUCLEOTIDE SEQUENCE</scope>
</reference>
<sequence length="111" mass="12148">METTFFVFADLPGDHGDHGVELIVNKVEFSIAPDSWFECETSRIEGDVDGKLFTLVVRAEMDPIGVECDDPHEMILKHSKGDVPAHLKEGASGADFIFGIHPPGEGDPRVK</sequence>
<organism evidence="1">
    <name type="scientific">Pithovirus LCPAC304</name>
    <dbReference type="NCBI Taxonomy" id="2506594"/>
    <lineage>
        <taxon>Viruses</taxon>
        <taxon>Pithoviruses</taxon>
    </lineage>
</organism>
<protein>
    <submittedName>
        <fullName evidence="1">Uncharacterized protein</fullName>
    </submittedName>
</protein>
<name>A0A481ZAM7_9VIRU</name>
<gene>
    <name evidence="1" type="ORF">LCPAC304_05670</name>
</gene>
<evidence type="ECO:0000313" key="1">
    <source>
        <dbReference type="EMBL" id="QBK92220.1"/>
    </source>
</evidence>
<proteinExistence type="predicted"/>
<dbReference type="EMBL" id="MK500569">
    <property type="protein sequence ID" value="QBK92220.1"/>
    <property type="molecule type" value="Genomic_DNA"/>
</dbReference>